<organism evidence="2">
    <name type="scientific">marine metagenome</name>
    <dbReference type="NCBI Taxonomy" id="408172"/>
    <lineage>
        <taxon>unclassified sequences</taxon>
        <taxon>metagenomes</taxon>
        <taxon>ecological metagenomes</taxon>
    </lineage>
</organism>
<evidence type="ECO:0000256" key="1">
    <source>
        <dbReference type="SAM" id="Coils"/>
    </source>
</evidence>
<accession>A0A382XJ02</accession>
<keyword evidence="1" id="KW-0175">Coiled coil</keyword>
<dbReference type="AlphaFoldDB" id="A0A382XJ02"/>
<dbReference type="EMBL" id="UINC01168008">
    <property type="protein sequence ID" value="SVD70814.1"/>
    <property type="molecule type" value="Genomic_DNA"/>
</dbReference>
<protein>
    <submittedName>
        <fullName evidence="2">Uncharacterized protein</fullName>
    </submittedName>
</protein>
<reference evidence="2" key="1">
    <citation type="submission" date="2018-05" db="EMBL/GenBank/DDBJ databases">
        <authorList>
            <person name="Lanie J.A."/>
            <person name="Ng W.-L."/>
            <person name="Kazmierczak K.M."/>
            <person name="Andrzejewski T.M."/>
            <person name="Davidsen T.M."/>
            <person name="Wayne K.J."/>
            <person name="Tettelin H."/>
            <person name="Glass J.I."/>
            <person name="Rusch D."/>
            <person name="Podicherti R."/>
            <person name="Tsui H.-C.T."/>
            <person name="Winkler M.E."/>
        </authorList>
    </citation>
    <scope>NUCLEOTIDE SEQUENCE</scope>
</reference>
<sequence length="43" mass="4945">MNSKEKLAKKLGITVEELENRIKKNKEAEEDLIESTAKKKNKS</sequence>
<evidence type="ECO:0000313" key="2">
    <source>
        <dbReference type="EMBL" id="SVD70814.1"/>
    </source>
</evidence>
<proteinExistence type="predicted"/>
<gene>
    <name evidence="2" type="ORF">METZ01_LOCUS423668</name>
</gene>
<name>A0A382XJ02_9ZZZZ</name>
<feature type="coiled-coil region" evidence="1">
    <location>
        <begin position="1"/>
        <end position="35"/>
    </location>
</feature>